<dbReference type="InterPro" id="IPR006295">
    <property type="entry name" value="DNA_primase_DnaG"/>
</dbReference>
<organism evidence="13 14">
    <name type="scientific">Anaeromyxobacter dehalogenans (strain ATCC BAA-258 / DSM 21875 / 2CP-1)</name>
    <dbReference type="NCBI Taxonomy" id="455488"/>
    <lineage>
        <taxon>Bacteria</taxon>
        <taxon>Pseudomonadati</taxon>
        <taxon>Myxococcota</taxon>
        <taxon>Myxococcia</taxon>
        <taxon>Myxococcales</taxon>
        <taxon>Cystobacterineae</taxon>
        <taxon>Anaeromyxobacteraceae</taxon>
        <taxon>Anaeromyxobacter</taxon>
    </lineage>
</organism>
<evidence type="ECO:0000259" key="12">
    <source>
        <dbReference type="PROSITE" id="PS50880"/>
    </source>
</evidence>
<evidence type="ECO:0000313" key="14">
    <source>
        <dbReference type="Proteomes" id="UP000007089"/>
    </source>
</evidence>
<evidence type="ECO:0000256" key="6">
    <source>
        <dbReference type="ARBA" id="ARBA00022723"/>
    </source>
</evidence>
<dbReference type="InterPro" id="IPR036977">
    <property type="entry name" value="DNA_primase_Znf_CHC2"/>
</dbReference>
<accession>B8JFP5</accession>
<dbReference type="InterPro" id="IPR002694">
    <property type="entry name" value="Znf_CHC2"/>
</dbReference>
<name>B8JFP5_ANAD2</name>
<evidence type="ECO:0000256" key="5">
    <source>
        <dbReference type="ARBA" id="ARBA00022705"/>
    </source>
</evidence>
<keyword evidence="1" id="KW-0240">DNA-directed RNA polymerase</keyword>
<dbReference type="Pfam" id="PF08275">
    <property type="entry name" value="DNAG_N"/>
    <property type="match status" value="1"/>
</dbReference>
<dbReference type="Gene3D" id="3.40.1360.10">
    <property type="match status" value="1"/>
</dbReference>
<proteinExistence type="predicted"/>
<dbReference type="HOGENOM" id="CLU_013501_5_4_7"/>
<dbReference type="SUPFAM" id="SSF56731">
    <property type="entry name" value="DNA primase core"/>
    <property type="match status" value="1"/>
</dbReference>
<evidence type="ECO:0000256" key="1">
    <source>
        <dbReference type="ARBA" id="ARBA00022478"/>
    </source>
</evidence>
<dbReference type="InterPro" id="IPR037068">
    <property type="entry name" value="DNA_primase_core_N_sf"/>
</dbReference>
<dbReference type="InterPro" id="IPR050219">
    <property type="entry name" value="DnaG_primase"/>
</dbReference>
<evidence type="ECO:0000256" key="4">
    <source>
        <dbReference type="ARBA" id="ARBA00022695"/>
    </source>
</evidence>
<sequence>MISPDIIEEVKRLADPVVLIGARVRLWKSGIAYAGSCPFHEERQASFRVYPKDKHFVCYGCGASGDIFQFFQRADGKAFPTVVRELAASLGIVIPPERPATAQEQRERGERASLLAACEAAMSHWQRNLWGSEGEKAREYLAERRVTDEAARAFRLGFARPDWHDLERALGAAKIAHAVQHAAGVITSREVPGKGVRYHDRFRDRVVFPIEDIQGRVTGFGARTLGAEPEAKYLNGPETPLFKKSRVLFGLRQARDVIRSTGRALLVEGYFDVIALHQAGFTSAVAACGTTLSREQVEQLAGAGCMELVLLFDGDEGGALAAARAARVLLQANLSATVARVPTSSHGGQSDPDVLVARSGRRGMEEVLAAAKPLTEFLIDDAVQRHADGIGVQAPVEHKLAVLRAVMPFVLATPDGLPRATFERAVARRLGIDIGPLRQELQRAARTERPGSHP</sequence>
<dbReference type="Proteomes" id="UP000007089">
    <property type="component" value="Chromosome"/>
</dbReference>
<dbReference type="PROSITE" id="PS50880">
    <property type="entry name" value="TOPRIM"/>
    <property type="match status" value="1"/>
</dbReference>
<dbReference type="SUPFAM" id="SSF57783">
    <property type="entry name" value="Zinc beta-ribbon"/>
    <property type="match status" value="1"/>
</dbReference>
<keyword evidence="2" id="KW-0639">Primosome</keyword>
<dbReference type="GO" id="GO:0000428">
    <property type="term" value="C:DNA-directed RNA polymerase complex"/>
    <property type="evidence" value="ECO:0007669"/>
    <property type="project" value="UniProtKB-KW"/>
</dbReference>
<keyword evidence="14" id="KW-1185">Reference proteome</keyword>
<evidence type="ECO:0000256" key="9">
    <source>
        <dbReference type="ARBA" id="ARBA00022842"/>
    </source>
</evidence>
<evidence type="ECO:0000313" key="13">
    <source>
        <dbReference type="EMBL" id="ACL64483.1"/>
    </source>
</evidence>
<dbReference type="GO" id="GO:0003677">
    <property type="term" value="F:DNA binding"/>
    <property type="evidence" value="ECO:0007669"/>
    <property type="project" value="UniProtKB-KW"/>
</dbReference>
<dbReference type="GO" id="GO:0008270">
    <property type="term" value="F:zinc ion binding"/>
    <property type="evidence" value="ECO:0007669"/>
    <property type="project" value="UniProtKB-KW"/>
</dbReference>
<dbReference type="InterPro" id="IPR006171">
    <property type="entry name" value="TOPRIM_dom"/>
</dbReference>
<evidence type="ECO:0000256" key="2">
    <source>
        <dbReference type="ARBA" id="ARBA00022515"/>
    </source>
</evidence>
<dbReference type="GO" id="GO:0005737">
    <property type="term" value="C:cytoplasm"/>
    <property type="evidence" value="ECO:0007669"/>
    <property type="project" value="TreeGrafter"/>
</dbReference>
<keyword evidence="8" id="KW-0862">Zinc</keyword>
<dbReference type="GO" id="GO:0006269">
    <property type="term" value="P:DNA replication, synthesis of primer"/>
    <property type="evidence" value="ECO:0007669"/>
    <property type="project" value="UniProtKB-KW"/>
</dbReference>
<reference evidence="13" key="1">
    <citation type="submission" date="2009-01" db="EMBL/GenBank/DDBJ databases">
        <title>Complete sequence of Anaeromyxobacter dehalogenans 2CP-1.</title>
        <authorList>
            <consortium name="US DOE Joint Genome Institute"/>
            <person name="Lucas S."/>
            <person name="Copeland A."/>
            <person name="Lapidus A."/>
            <person name="Glavina del Rio T."/>
            <person name="Dalin E."/>
            <person name="Tice H."/>
            <person name="Bruce D."/>
            <person name="Goodwin L."/>
            <person name="Pitluck S."/>
            <person name="Saunders E."/>
            <person name="Brettin T."/>
            <person name="Detter J.C."/>
            <person name="Han C."/>
            <person name="Larimer F."/>
            <person name="Land M."/>
            <person name="Hauser L."/>
            <person name="Kyrpides N."/>
            <person name="Ovchinnikova G."/>
            <person name="Beliaev A.S."/>
            <person name="Richardson P."/>
        </authorList>
    </citation>
    <scope>NUCLEOTIDE SEQUENCE</scope>
    <source>
        <strain evidence="13">2CP-1</strain>
    </source>
</reference>
<dbReference type="CDD" id="cd03364">
    <property type="entry name" value="TOPRIM_DnaG_primases"/>
    <property type="match status" value="1"/>
</dbReference>
<keyword evidence="7" id="KW-0863">Zinc-finger</keyword>
<keyword evidence="5" id="KW-0235">DNA replication</keyword>
<dbReference type="GO" id="GO:0003899">
    <property type="term" value="F:DNA-directed RNA polymerase activity"/>
    <property type="evidence" value="ECO:0007669"/>
    <property type="project" value="InterPro"/>
</dbReference>
<dbReference type="GO" id="GO:1990077">
    <property type="term" value="C:primosome complex"/>
    <property type="evidence" value="ECO:0007669"/>
    <property type="project" value="UniProtKB-KW"/>
</dbReference>
<keyword evidence="10" id="KW-0238">DNA-binding</keyword>
<dbReference type="NCBIfam" id="TIGR01391">
    <property type="entry name" value="dnaG"/>
    <property type="match status" value="1"/>
</dbReference>
<gene>
    <name evidence="13" type="ordered locus">A2cp1_1138</name>
</gene>
<evidence type="ECO:0000256" key="7">
    <source>
        <dbReference type="ARBA" id="ARBA00022771"/>
    </source>
</evidence>
<dbReference type="Pfam" id="PF13155">
    <property type="entry name" value="Toprim_2"/>
    <property type="match status" value="1"/>
</dbReference>
<evidence type="ECO:0000256" key="10">
    <source>
        <dbReference type="ARBA" id="ARBA00023125"/>
    </source>
</evidence>
<dbReference type="Gene3D" id="3.90.980.10">
    <property type="entry name" value="DNA primase, catalytic core, N-terminal domain"/>
    <property type="match status" value="1"/>
</dbReference>
<dbReference type="PANTHER" id="PTHR30313:SF2">
    <property type="entry name" value="DNA PRIMASE"/>
    <property type="match status" value="1"/>
</dbReference>
<protein>
    <submittedName>
        <fullName evidence="13">DNA primase</fullName>
    </submittedName>
</protein>
<dbReference type="Gene3D" id="3.90.580.10">
    <property type="entry name" value="Zinc finger, CHC2-type domain"/>
    <property type="match status" value="1"/>
</dbReference>
<dbReference type="AlphaFoldDB" id="B8JFP5"/>
<evidence type="ECO:0000256" key="11">
    <source>
        <dbReference type="ARBA" id="ARBA00023163"/>
    </source>
</evidence>
<keyword evidence="9" id="KW-0460">Magnesium</keyword>
<dbReference type="Pfam" id="PF01807">
    <property type="entry name" value="Zn_ribbon_DnaG"/>
    <property type="match status" value="1"/>
</dbReference>
<dbReference type="SMART" id="SM00493">
    <property type="entry name" value="TOPRIM"/>
    <property type="match status" value="1"/>
</dbReference>
<keyword evidence="11" id="KW-0804">Transcription</keyword>
<dbReference type="KEGG" id="acp:A2cp1_1138"/>
<keyword evidence="6" id="KW-0479">Metal-binding</keyword>
<dbReference type="InterPro" id="IPR013264">
    <property type="entry name" value="DNAG_N"/>
</dbReference>
<dbReference type="EMBL" id="CP001359">
    <property type="protein sequence ID" value="ACL64483.1"/>
    <property type="molecule type" value="Genomic_DNA"/>
</dbReference>
<dbReference type="InterPro" id="IPR034151">
    <property type="entry name" value="TOPRIM_DnaG_bac"/>
</dbReference>
<keyword evidence="4" id="KW-0548">Nucleotidyltransferase</keyword>
<keyword evidence="3" id="KW-0808">Transferase</keyword>
<dbReference type="PANTHER" id="PTHR30313">
    <property type="entry name" value="DNA PRIMASE"/>
    <property type="match status" value="1"/>
</dbReference>
<feature type="domain" description="Toprim" evidence="12">
    <location>
        <begin position="262"/>
        <end position="342"/>
    </location>
</feature>
<evidence type="ECO:0000256" key="8">
    <source>
        <dbReference type="ARBA" id="ARBA00022833"/>
    </source>
</evidence>
<dbReference type="SMART" id="SM00400">
    <property type="entry name" value="ZnF_CHCC"/>
    <property type="match status" value="1"/>
</dbReference>
<evidence type="ECO:0000256" key="3">
    <source>
        <dbReference type="ARBA" id="ARBA00022679"/>
    </source>
</evidence>